<feature type="region of interest" description="Disordered" evidence="2">
    <location>
        <begin position="56"/>
        <end position="83"/>
    </location>
</feature>
<keyword evidence="1" id="KW-0175">Coiled coil</keyword>
<evidence type="ECO:0000313" key="4">
    <source>
        <dbReference type="Proteomes" id="UP000178481"/>
    </source>
</evidence>
<feature type="compositionally biased region" description="Polar residues" evidence="2">
    <location>
        <begin position="60"/>
        <end position="81"/>
    </location>
</feature>
<comment type="caution">
    <text evidence="3">The sequence shown here is derived from an EMBL/GenBank/DDBJ whole genome shotgun (WGS) entry which is preliminary data.</text>
</comment>
<proteinExistence type="predicted"/>
<reference evidence="3 4" key="1">
    <citation type="journal article" date="2016" name="Nat. Commun.">
        <title>Thousands of microbial genomes shed light on interconnected biogeochemical processes in an aquifer system.</title>
        <authorList>
            <person name="Anantharaman K."/>
            <person name="Brown C.T."/>
            <person name="Hug L.A."/>
            <person name="Sharon I."/>
            <person name="Castelle C.J."/>
            <person name="Probst A.J."/>
            <person name="Thomas B.C."/>
            <person name="Singh A."/>
            <person name="Wilkins M.J."/>
            <person name="Karaoz U."/>
            <person name="Brodie E.L."/>
            <person name="Williams K.H."/>
            <person name="Hubbard S.S."/>
            <person name="Banfield J.F."/>
        </authorList>
    </citation>
    <scope>NUCLEOTIDE SEQUENCE [LARGE SCALE GENOMIC DNA]</scope>
</reference>
<sequence length="142" mass="15828">MSETNFNNGLESEIAELSRQIEAKRRLLEQEKGLVIEDREAVSAVVKDHIISATEEAPLTSVTSDQDQTKNTNSNPSSSDYLDNLDETTTETINSLIAKLPVIGLQKTIALATEMNPYYLDVLHDALVNRLYEELVSQGYLK</sequence>
<protein>
    <submittedName>
        <fullName evidence="3">Uncharacterized protein</fullName>
    </submittedName>
</protein>
<dbReference type="Proteomes" id="UP000178481">
    <property type="component" value="Unassembled WGS sequence"/>
</dbReference>
<accession>A0A1G2QG60</accession>
<evidence type="ECO:0000256" key="2">
    <source>
        <dbReference type="SAM" id="MobiDB-lite"/>
    </source>
</evidence>
<name>A0A1G2QG60_9BACT</name>
<feature type="coiled-coil region" evidence="1">
    <location>
        <begin position="7"/>
        <end position="34"/>
    </location>
</feature>
<evidence type="ECO:0000313" key="3">
    <source>
        <dbReference type="EMBL" id="OHA59002.1"/>
    </source>
</evidence>
<gene>
    <name evidence="3" type="ORF">A2607_02065</name>
</gene>
<dbReference type="EMBL" id="MHTI01000026">
    <property type="protein sequence ID" value="OHA59002.1"/>
    <property type="molecule type" value="Genomic_DNA"/>
</dbReference>
<organism evidence="3 4">
    <name type="scientific">Candidatus Vogelbacteria bacterium RIFOXYD1_FULL_42_15</name>
    <dbReference type="NCBI Taxonomy" id="1802437"/>
    <lineage>
        <taxon>Bacteria</taxon>
        <taxon>Candidatus Vogeliibacteriota</taxon>
    </lineage>
</organism>
<dbReference type="AlphaFoldDB" id="A0A1G2QG60"/>
<evidence type="ECO:0000256" key="1">
    <source>
        <dbReference type="SAM" id="Coils"/>
    </source>
</evidence>